<reference evidence="1 2" key="1">
    <citation type="submission" date="2024-05" db="EMBL/GenBank/DDBJ databases">
        <authorList>
            <person name="Wallberg A."/>
        </authorList>
    </citation>
    <scope>NUCLEOTIDE SEQUENCE [LARGE SCALE GENOMIC DNA]</scope>
</reference>
<protein>
    <recommendedName>
        <fullName evidence="3">C-type lectin domain-containing protein</fullName>
    </recommendedName>
</protein>
<dbReference type="AlphaFoldDB" id="A0AAV2S398"/>
<dbReference type="Proteomes" id="UP001497623">
    <property type="component" value="Unassembled WGS sequence"/>
</dbReference>
<dbReference type="Gene3D" id="3.10.100.10">
    <property type="entry name" value="Mannose-Binding Protein A, subunit A"/>
    <property type="match status" value="1"/>
</dbReference>
<dbReference type="InterPro" id="IPR016186">
    <property type="entry name" value="C-type_lectin-like/link_sf"/>
</dbReference>
<dbReference type="CDD" id="cd00037">
    <property type="entry name" value="CLECT"/>
    <property type="match status" value="1"/>
</dbReference>
<dbReference type="SUPFAM" id="SSF56436">
    <property type="entry name" value="C-type lectin-like"/>
    <property type="match status" value="1"/>
</dbReference>
<proteinExistence type="predicted"/>
<comment type="caution">
    <text evidence="1">The sequence shown here is derived from an EMBL/GenBank/DDBJ whole genome shotgun (WGS) entry which is preliminary data.</text>
</comment>
<evidence type="ECO:0000313" key="1">
    <source>
        <dbReference type="EMBL" id="CAL4157225.1"/>
    </source>
</evidence>
<sequence length="274" mass="29225">GKEVWLGGSDRGKDSSWFWLDGRPIPLESYMWAADAPRGSVIHDVLIANVIPSANGDEKAVLEDSTSSEERHFVCQLIYTPPNGQMYVPVETGQVLAPSTGQVTQTGQIIIPSNGQVTQTGQVVIPATGQVPQIQLVSDQVASAQMVSIPGVQAQAVPLVQAIQGVPTITADGRVQAAQTLQIVPSITVNGKGQTFQTQDMPVSTTGGRVQPIQILQGVPTITIDGRVQPVQTIQGVPTVTTDSKGHIVPMVQTLQGFQNDKYDDKSQKVKKMN</sequence>
<dbReference type="InterPro" id="IPR016187">
    <property type="entry name" value="CTDL_fold"/>
</dbReference>
<gene>
    <name evidence="1" type="ORF">MNOR_LOCUS31837</name>
</gene>
<name>A0AAV2S398_MEGNR</name>
<accession>A0AAV2S398</accession>
<feature type="non-terminal residue" evidence="1">
    <location>
        <position position="1"/>
    </location>
</feature>
<dbReference type="EMBL" id="CAXKWB010041950">
    <property type="protein sequence ID" value="CAL4157225.1"/>
    <property type="molecule type" value="Genomic_DNA"/>
</dbReference>
<organism evidence="1 2">
    <name type="scientific">Meganyctiphanes norvegica</name>
    <name type="common">Northern krill</name>
    <name type="synonym">Thysanopoda norvegica</name>
    <dbReference type="NCBI Taxonomy" id="48144"/>
    <lineage>
        <taxon>Eukaryota</taxon>
        <taxon>Metazoa</taxon>
        <taxon>Ecdysozoa</taxon>
        <taxon>Arthropoda</taxon>
        <taxon>Crustacea</taxon>
        <taxon>Multicrustacea</taxon>
        <taxon>Malacostraca</taxon>
        <taxon>Eumalacostraca</taxon>
        <taxon>Eucarida</taxon>
        <taxon>Euphausiacea</taxon>
        <taxon>Euphausiidae</taxon>
        <taxon>Meganyctiphanes</taxon>
    </lineage>
</organism>
<keyword evidence="2" id="KW-1185">Reference proteome</keyword>
<feature type="non-terminal residue" evidence="1">
    <location>
        <position position="274"/>
    </location>
</feature>
<evidence type="ECO:0008006" key="3">
    <source>
        <dbReference type="Google" id="ProtNLM"/>
    </source>
</evidence>
<evidence type="ECO:0000313" key="2">
    <source>
        <dbReference type="Proteomes" id="UP001497623"/>
    </source>
</evidence>